<dbReference type="SMART" id="SM00853">
    <property type="entry name" value="MutL_C"/>
    <property type="match status" value="1"/>
</dbReference>
<dbReference type="AlphaFoldDB" id="A0A2G5BGT3"/>
<dbReference type="InterPro" id="IPR042120">
    <property type="entry name" value="MutL_C_dimsub"/>
</dbReference>
<dbReference type="Proteomes" id="UP000242474">
    <property type="component" value="Unassembled WGS sequence"/>
</dbReference>
<dbReference type="Pfam" id="PF13589">
    <property type="entry name" value="HATPase_c_3"/>
    <property type="match status" value="1"/>
</dbReference>
<dbReference type="SUPFAM" id="SSF55874">
    <property type="entry name" value="ATPase domain of HSP90 chaperone/DNA topoisomerase II/histidine kinase"/>
    <property type="match status" value="1"/>
</dbReference>
<feature type="compositionally biased region" description="Polar residues" evidence="2">
    <location>
        <begin position="381"/>
        <end position="402"/>
    </location>
</feature>
<dbReference type="InterPro" id="IPR014790">
    <property type="entry name" value="MutL_C"/>
</dbReference>
<organism evidence="4 5">
    <name type="scientific">Coemansia reversa (strain ATCC 12441 / NRRL 1564)</name>
    <dbReference type="NCBI Taxonomy" id="763665"/>
    <lineage>
        <taxon>Eukaryota</taxon>
        <taxon>Fungi</taxon>
        <taxon>Fungi incertae sedis</taxon>
        <taxon>Zoopagomycota</taxon>
        <taxon>Kickxellomycotina</taxon>
        <taxon>Kickxellomycetes</taxon>
        <taxon>Kickxellales</taxon>
        <taxon>Kickxellaceae</taxon>
        <taxon>Coemansia</taxon>
    </lineage>
</organism>
<dbReference type="GO" id="GO:0140664">
    <property type="term" value="F:ATP-dependent DNA damage sensor activity"/>
    <property type="evidence" value="ECO:0007669"/>
    <property type="project" value="InterPro"/>
</dbReference>
<accession>A0A2G5BGT3</accession>
<dbReference type="PANTHER" id="PTHR10073:SF47">
    <property type="entry name" value="DNA MISMATCH REPAIR PROTEIN MLH3"/>
    <property type="match status" value="1"/>
</dbReference>
<gene>
    <name evidence="4" type="ORF">COEREDRAFT_85654</name>
</gene>
<proteinExistence type="inferred from homology"/>
<dbReference type="Gene3D" id="3.30.565.10">
    <property type="entry name" value="Histidine kinase-like ATPase, C-terminal domain"/>
    <property type="match status" value="1"/>
</dbReference>
<feature type="domain" description="MutL C-terminal dimerisation" evidence="3">
    <location>
        <begin position="488"/>
        <end position="699"/>
    </location>
</feature>
<dbReference type="PANTHER" id="PTHR10073">
    <property type="entry name" value="DNA MISMATCH REPAIR PROTEIN MLH, PMS, MUTL"/>
    <property type="match status" value="1"/>
</dbReference>
<dbReference type="OrthoDB" id="429932at2759"/>
<dbReference type="InterPro" id="IPR036890">
    <property type="entry name" value="HATPase_C_sf"/>
</dbReference>
<comment type="similarity">
    <text evidence="1">Belongs to the DNA mismatch repair MutL/HexB family.</text>
</comment>
<evidence type="ECO:0000256" key="1">
    <source>
        <dbReference type="ARBA" id="ARBA00006082"/>
    </source>
</evidence>
<dbReference type="Gene3D" id="3.30.1540.20">
    <property type="entry name" value="MutL, C-terminal domain, dimerisation subdomain"/>
    <property type="match status" value="1"/>
</dbReference>
<dbReference type="STRING" id="763665.A0A2G5BGT3"/>
<reference evidence="4 5" key="1">
    <citation type="journal article" date="2015" name="Genome Biol. Evol.">
        <title>Phylogenomic analyses indicate that early fungi evolved digesting cell walls of algal ancestors of land plants.</title>
        <authorList>
            <person name="Chang Y."/>
            <person name="Wang S."/>
            <person name="Sekimoto S."/>
            <person name="Aerts A.L."/>
            <person name="Choi C."/>
            <person name="Clum A."/>
            <person name="LaButti K.M."/>
            <person name="Lindquist E.A."/>
            <person name="Yee Ngan C."/>
            <person name="Ohm R.A."/>
            <person name="Salamov A.A."/>
            <person name="Grigoriev I.V."/>
            <person name="Spatafora J.W."/>
            <person name="Berbee M.L."/>
        </authorList>
    </citation>
    <scope>NUCLEOTIDE SEQUENCE [LARGE SCALE GENOMIC DNA]</scope>
    <source>
        <strain evidence="4 5">NRRL 1564</strain>
    </source>
</reference>
<dbReference type="GO" id="GO:0016887">
    <property type="term" value="F:ATP hydrolysis activity"/>
    <property type="evidence" value="ECO:0007669"/>
    <property type="project" value="InterPro"/>
</dbReference>
<feature type="region of interest" description="Disordered" evidence="2">
    <location>
        <begin position="380"/>
        <end position="419"/>
    </location>
</feature>
<evidence type="ECO:0000259" key="3">
    <source>
        <dbReference type="SMART" id="SM00853"/>
    </source>
</evidence>
<dbReference type="SUPFAM" id="SSF118116">
    <property type="entry name" value="DNA mismatch repair protein MutL"/>
    <property type="match status" value="2"/>
</dbReference>
<evidence type="ECO:0000256" key="2">
    <source>
        <dbReference type="SAM" id="MobiDB-lite"/>
    </source>
</evidence>
<dbReference type="GO" id="GO:0032300">
    <property type="term" value="C:mismatch repair complex"/>
    <property type="evidence" value="ECO:0007669"/>
    <property type="project" value="InterPro"/>
</dbReference>
<sequence length="737" mass="80898">MDYPSVTWTTQYSQLQSNAIRRPGISKLPPETIQSISSASTIPDVCSIVVALLDNCIDADATSIRVAINLHQLVVEVKDNGRGIPEDDFKKLGQRYMTSKYGSVWTLSGRRVLGRYGKALASMSNIGIVDVKSQSADADSTFWCTIENEKQIFVCQHPTTQPTPYNTAIRIDNIFGLYPVRRKLLVESARREIEKIKTQLQIRLLGYPEVALQLVSGSSNTLMCSYTATHSINQRVAQVYGPATAQALDFVSIDYGAYSLCGSISRAPMLARIQHIFINGRLQDEVELLDVVCSALCTNEYMAKTNVAARSNEPHIRLSRAKYPMFVLLIHSKNTDAVSAATESDITSRVSDDTSDIKRLLVLACIKFLRKFGMASDSHMQKLTSQPATSSMHSQKSNTDCSSHSRKRRGSPSHEMQKQHIHVANTRFPILFGSGQSDCDSTRNQLIVIKPTARDVPIPSLCVDLRSMAASTGQHEADLPVNINSLQVIGQADRKYIMCRCDPWLVAIDQHAADERIRLEAFFDEMCEMLLLISRLPPNCPVSTVTGVSVLMPSVLAVLSEHDGTVIRSLSAEFRLLGIQFASRAFSGIHQEEEGSCTIHIVCAPTVLVPRLANNSRSCGGSDEGFGKVLLLSAANWIVDHPKALGTQGDDTRFSDSSCSTSSADLARAWPVLASQPPIIVETARSVACSSAIKFNHTLSKDECQLTVDRLAQCKFPGFCAHGRRSVARVARLEMTG</sequence>
<protein>
    <recommendedName>
        <fullName evidence="3">MutL C-terminal dimerisation domain-containing protein</fullName>
    </recommendedName>
</protein>
<keyword evidence="5" id="KW-1185">Reference proteome</keyword>
<evidence type="ECO:0000313" key="4">
    <source>
        <dbReference type="EMBL" id="PIA18203.1"/>
    </source>
</evidence>
<dbReference type="GO" id="GO:0005524">
    <property type="term" value="F:ATP binding"/>
    <property type="evidence" value="ECO:0007669"/>
    <property type="project" value="InterPro"/>
</dbReference>
<dbReference type="GO" id="GO:0006298">
    <property type="term" value="P:mismatch repair"/>
    <property type="evidence" value="ECO:0007669"/>
    <property type="project" value="InterPro"/>
</dbReference>
<dbReference type="EMBL" id="KZ303491">
    <property type="protein sequence ID" value="PIA18203.1"/>
    <property type="molecule type" value="Genomic_DNA"/>
</dbReference>
<dbReference type="InterPro" id="IPR038973">
    <property type="entry name" value="MutL/Mlh/Pms-like"/>
</dbReference>
<dbReference type="InterPro" id="IPR037198">
    <property type="entry name" value="MutL_C_sf"/>
</dbReference>
<name>A0A2G5BGT3_COERN</name>
<evidence type="ECO:0000313" key="5">
    <source>
        <dbReference type="Proteomes" id="UP000242474"/>
    </source>
</evidence>